<name>A0A9Q3ZQ95_9RHOB</name>
<dbReference type="Pfam" id="PF00550">
    <property type="entry name" value="PP-binding"/>
    <property type="match status" value="1"/>
</dbReference>
<dbReference type="InterPro" id="IPR036736">
    <property type="entry name" value="ACP-like_sf"/>
</dbReference>
<protein>
    <submittedName>
        <fullName evidence="2">Acyl carrier protein</fullName>
    </submittedName>
</protein>
<gene>
    <name evidence="2" type="ORF">KBY27_19000</name>
</gene>
<dbReference type="Proteomes" id="UP000813672">
    <property type="component" value="Unassembled WGS sequence"/>
</dbReference>
<organism evidence="2 3">
    <name type="scientific">Ruegeria pomeroyi</name>
    <dbReference type="NCBI Taxonomy" id="89184"/>
    <lineage>
        <taxon>Bacteria</taxon>
        <taxon>Pseudomonadati</taxon>
        <taxon>Pseudomonadota</taxon>
        <taxon>Alphaproteobacteria</taxon>
        <taxon>Rhodobacterales</taxon>
        <taxon>Roseobacteraceae</taxon>
        <taxon>Ruegeria</taxon>
    </lineage>
</organism>
<accession>A0A9Q3ZQ95</accession>
<proteinExistence type="predicted"/>
<dbReference type="EMBL" id="JAGQAF010000014">
    <property type="protein sequence ID" value="MCE8539551.1"/>
    <property type="molecule type" value="Genomic_DNA"/>
</dbReference>
<sequence length="84" mass="9591">MTETETRAIFLEELNRVAPDIDPATVRDTDHLQDDLDLDSMDILNLVTALHARLGVSIPESDYKEIETPRKANGYLARRLREPE</sequence>
<comment type="caution">
    <text evidence="2">The sequence shown here is derived from an EMBL/GenBank/DDBJ whole genome shotgun (WGS) entry which is preliminary data.</text>
</comment>
<evidence type="ECO:0000313" key="3">
    <source>
        <dbReference type="Proteomes" id="UP000813672"/>
    </source>
</evidence>
<reference evidence="2" key="1">
    <citation type="journal article" date="2021" name="Environ. Microbiol.">
        <title>Cryptic niche differentiation of novel sediment ecotypes of Rugeria pomeroyi correlates with nitrate respiration.</title>
        <authorList>
            <person name="Lin X."/>
            <person name="McNichol J."/>
            <person name="Chu X."/>
            <person name="Qian Y."/>
            <person name="Luo H."/>
        </authorList>
    </citation>
    <scope>NUCLEOTIDE SEQUENCE</scope>
    <source>
        <strain evidence="2">SZCCDBB064</strain>
    </source>
</reference>
<dbReference type="InterPro" id="IPR009081">
    <property type="entry name" value="PP-bd_ACP"/>
</dbReference>
<dbReference type="SUPFAM" id="SSF47336">
    <property type="entry name" value="ACP-like"/>
    <property type="match status" value="1"/>
</dbReference>
<dbReference type="AlphaFoldDB" id="A0A9Q3ZQ95"/>
<evidence type="ECO:0000259" key="1">
    <source>
        <dbReference type="PROSITE" id="PS50075"/>
    </source>
</evidence>
<evidence type="ECO:0000313" key="2">
    <source>
        <dbReference type="EMBL" id="MCE8539551.1"/>
    </source>
</evidence>
<dbReference type="PROSITE" id="PS50075">
    <property type="entry name" value="CARRIER"/>
    <property type="match status" value="1"/>
</dbReference>
<dbReference type="RefSeq" id="WP_234221502.1">
    <property type="nucleotide sequence ID" value="NZ_JAGQAF010000014.1"/>
</dbReference>
<feature type="domain" description="Carrier" evidence="1">
    <location>
        <begin position="1"/>
        <end position="80"/>
    </location>
</feature>
<dbReference type="Gene3D" id="1.10.1200.10">
    <property type="entry name" value="ACP-like"/>
    <property type="match status" value="1"/>
</dbReference>